<dbReference type="eggNOG" id="COG3709">
    <property type="taxonomic scope" value="Bacteria"/>
</dbReference>
<organism evidence="1 2">
    <name type="scientific">Rhodobacter capsulatus (strain ATCC BAA-309 / NBRC 16581 / SB1003)</name>
    <dbReference type="NCBI Taxonomy" id="272942"/>
    <lineage>
        <taxon>Bacteria</taxon>
        <taxon>Pseudomonadati</taxon>
        <taxon>Pseudomonadota</taxon>
        <taxon>Alphaproteobacteria</taxon>
        <taxon>Rhodobacterales</taxon>
        <taxon>Rhodobacter group</taxon>
        <taxon>Rhodobacter</taxon>
    </lineage>
</organism>
<dbReference type="HOGENOM" id="CLU_074099_0_0_5"/>
<proteinExistence type="predicted"/>
<dbReference type="NCBIfam" id="TIGR03223">
    <property type="entry name" value="Phn_opern_protn"/>
    <property type="match status" value="1"/>
</dbReference>
<evidence type="ECO:0008006" key="3">
    <source>
        <dbReference type="Google" id="ProtNLM"/>
    </source>
</evidence>
<dbReference type="EMBL" id="CP001312">
    <property type="protein sequence ID" value="ADE84958.1"/>
    <property type="molecule type" value="Genomic_DNA"/>
</dbReference>
<dbReference type="AlphaFoldDB" id="D5ART7"/>
<dbReference type="Gene3D" id="3.90.1140.10">
    <property type="entry name" value="Cyclic phosphodiesterase"/>
    <property type="match status" value="1"/>
</dbReference>
<dbReference type="InterPro" id="IPR009389">
    <property type="entry name" value="DUF1045"/>
</dbReference>
<name>D5ART7_RHOCB</name>
<protein>
    <recommendedName>
        <fullName evidence="3">Phosphonate metabolism protein</fullName>
    </recommendedName>
</protein>
<dbReference type="PIRSF" id="PIRSF033328">
    <property type="entry name" value="Phest_Mll4975"/>
    <property type="match status" value="1"/>
</dbReference>
<reference key="1">
    <citation type="submission" date="2008-12" db="EMBL/GenBank/DDBJ databases">
        <title>Complete genome sequence of Rhodobacter capsulatus SB1003.</title>
        <authorList>
            <person name="Strnad H."/>
            <person name="Lapidus A."/>
            <person name="Vlcek C."/>
            <person name="Ulbrich P."/>
            <person name="Paces J."/>
            <person name="Maltsev N."/>
            <person name="Kumar V."/>
            <person name="Kogan Y."/>
            <person name="Milgram A."/>
            <person name="Rebrekov D."/>
            <person name="Mazur M."/>
            <person name="Cox R."/>
            <person name="Kyrpides N."/>
            <person name="Kolar M."/>
            <person name="Sachova J."/>
            <person name="Ridl J."/>
            <person name="Ivanova N."/>
            <person name="Kapatral V."/>
            <person name="Los T."/>
            <person name="Lykidis A."/>
            <person name="Mikhailova N."/>
            <person name="Reznik G."/>
            <person name="Vasieva O."/>
            <person name="Fonstein M."/>
            <person name="Paces V."/>
            <person name="Haselkorn R."/>
        </authorList>
    </citation>
    <scope>NUCLEOTIDE SEQUENCE</scope>
    <source>
        <strain>SB1003</strain>
    </source>
</reference>
<dbReference type="KEGG" id="rcp:RCAP_rcc01201"/>
<evidence type="ECO:0000313" key="1">
    <source>
        <dbReference type="EMBL" id="ADE84958.1"/>
    </source>
</evidence>
<sequence length="223" mass="24035">MIKRYALYFAPAEAGLWQAGSDWLGWDAASGRPTGQPAIAGLAVATAAPRKYGFHATLKAPFRLAEGVTPRDLHAALAALAGQLAPVPLPGLAVTRLGRFLALCPQPQPEALTRLAAEVVTAFEPFRAPLSVAEIARRQPDRLSPRQAELLHAFGYPYVFEEFRFHLSLTGDLAPEELARLAPLAQAFFAPHLARPVQIDRLCLFGEDEGGRFHLLAAQALAG</sequence>
<reference evidence="1 2" key="2">
    <citation type="journal article" date="2010" name="J. Bacteriol.">
        <title>Complete genome sequence of the photosynthetic purple nonsulfur bacterium Rhodobacter capsulatus SB 1003.</title>
        <authorList>
            <person name="Strnad H."/>
            <person name="Lapidus A."/>
            <person name="Paces J."/>
            <person name="Ulbrich P."/>
            <person name="Vlcek C."/>
            <person name="Paces V."/>
            <person name="Haselkorn R."/>
        </authorList>
    </citation>
    <scope>NUCLEOTIDE SEQUENCE [LARGE SCALE GENOMIC DNA]</scope>
    <source>
        <strain evidence="2">ATCC BAA-309 / NBRC 16581 / SB1003</strain>
    </source>
</reference>
<gene>
    <name evidence="1" type="ordered locus">RCAP_rcc01201</name>
</gene>
<dbReference type="Proteomes" id="UP000002361">
    <property type="component" value="Chromosome"/>
</dbReference>
<keyword evidence="2" id="KW-1185">Reference proteome</keyword>
<dbReference type="Pfam" id="PF06299">
    <property type="entry name" value="DUF1045"/>
    <property type="match status" value="1"/>
</dbReference>
<evidence type="ECO:0000313" key="2">
    <source>
        <dbReference type="Proteomes" id="UP000002361"/>
    </source>
</evidence>
<accession>D5ART7</accession>
<dbReference type="STRING" id="272942.RCAP_rcc01201"/>